<name>A0ABW2F0P4_9GAMM</name>
<dbReference type="RefSeq" id="WP_346061921.1">
    <property type="nucleotide sequence ID" value="NZ_BAAADR010000005.1"/>
</dbReference>
<accession>A0ABW2F0P4</accession>
<dbReference type="EMBL" id="JBHSZP010000031">
    <property type="protein sequence ID" value="MFC7091020.1"/>
    <property type="molecule type" value="Genomic_DNA"/>
</dbReference>
<keyword evidence="2" id="KW-1185">Reference proteome</keyword>
<dbReference type="Proteomes" id="UP001596411">
    <property type="component" value="Unassembled WGS sequence"/>
</dbReference>
<protein>
    <submittedName>
        <fullName evidence="1">Uncharacterized protein</fullName>
    </submittedName>
</protein>
<reference evidence="2" key="1">
    <citation type="journal article" date="2019" name="Int. J. Syst. Evol. Microbiol.">
        <title>The Global Catalogue of Microorganisms (GCM) 10K type strain sequencing project: providing services to taxonomists for standard genome sequencing and annotation.</title>
        <authorList>
            <consortium name="The Broad Institute Genomics Platform"/>
            <consortium name="The Broad Institute Genome Sequencing Center for Infectious Disease"/>
            <person name="Wu L."/>
            <person name="Ma J."/>
        </authorList>
    </citation>
    <scope>NUCLEOTIDE SEQUENCE [LARGE SCALE GENOMIC DNA]</scope>
    <source>
        <strain evidence="2">CGMCC 1.13666</strain>
    </source>
</reference>
<evidence type="ECO:0000313" key="1">
    <source>
        <dbReference type="EMBL" id="MFC7091020.1"/>
    </source>
</evidence>
<sequence length="89" mass="10042">MTSDESRLLGEIHALADAVQRDTGRYCHVSAGHHHDGVVDVRVDIHISEPGEPHKFDRWDTAIQCLTITEVRDELAQWIASNRKQEEAA</sequence>
<organism evidence="1 2">
    <name type="scientific">Halomonas salifodinae</name>
    <dbReference type="NCBI Taxonomy" id="438745"/>
    <lineage>
        <taxon>Bacteria</taxon>
        <taxon>Pseudomonadati</taxon>
        <taxon>Pseudomonadota</taxon>
        <taxon>Gammaproteobacteria</taxon>
        <taxon>Oceanospirillales</taxon>
        <taxon>Halomonadaceae</taxon>
        <taxon>Halomonas</taxon>
    </lineage>
</organism>
<comment type="caution">
    <text evidence="1">The sequence shown here is derived from an EMBL/GenBank/DDBJ whole genome shotgun (WGS) entry which is preliminary data.</text>
</comment>
<proteinExistence type="predicted"/>
<gene>
    <name evidence="1" type="ORF">ACFQH5_15825</name>
</gene>
<evidence type="ECO:0000313" key="2">
    <source>
        <dbReference type="Proteomes" id="UP001596411"/>
    </source>
</evidence>